<sequence length="360" mass="39925">MSEIIVVSTLSVPMLLQWQNLDATWISRFYETAEEVEPDSISGLREMIRSEQETLNFERYWMGIISECDKRHEIDNYEATREKLLRDLSIIENKRKTSKEELNEISNTQSQIDLIPSQNSENEINTNSGTISDLVLRTQSFQGKINASNDNTNESGKLDNFETLNSLQDRERMPTPTRDDINELGENQDDSVLQGIKNVSISKAEKSIETSSTSQADECINTSTQDDDSYNASNNRSINLGVSSTRKSKEIMYSHARENTAIVDLAQDNASFDAIVELAIEISRAQDNASIDAMVELGIGTSNTSQGEPTLILDDNNQSSNNASIDTMVELGIGTSNTSQGEPTLILDENNQSSNNASNG</sequence>
<name>A0A397VHV5_9GLOM</name>
<accession>A0A397VHV5</accession>
<evidence type="ECO:0000313" key="4">
    <source>
        <dbReference type="Proteomes" id="UP000266673"/>
    </source>
</evidence>
<reference evidence="3 4" key="1">
    <citation type="submission" date="2018-06" db="EMBL/GenBank/DDBJ databases">
        <title>Comparative genomics reveals the genomic features of Rhizophagus irregularis, R. cerebriforme, R. diaphanum and Gigaspora rosea, and their symbiotic lifestyle signature.</title>
        <authorList>
            <person name="Morin E."/>
            <person name="San Clemente H."/>
            <person name="Chen E.C.H."/>
            <person name="De La Providencia I."/>
            <person name="Hainaut M."/>
            <person name="Kuo A."/>
            <person name="Kohler A."/>
            <person name="Murat C."/>
            <person name="Tang N."/>
            <person name="Roy S."/>
            <person name="Loubradou J."/>
            <person name="Henrissat B."/>
            <person name="Grigoriev I.V."/>
            <person name="Corradi N."/>
            <person name="Roux C."/>
            <person name="Martin F.M."/>
        </authorList>
    </citation>
    <scope>NUCLEOTIDE SEQUENCE [LARGE SCALE GENOMIC DNA]</scope>
    <source>
        <strain evidence="3 4">DAOM 194757</strain>
    </source>
</reference>
<dbReference type="EMBL" id="QKWP01000327">
    <property type="protein sequence ID" value="RIB22034.1"/>
    <property type="molecule type" value="Genomic_DNA"/>
</dbReference>
<evidence type="ECO:0000256" key="1">
    <source>
        <dbReference type="SAM" id="Coils"/>
    </source>
</evidence>
<evidence type="ECO:0000313" key="3">
    <source>
        <dbReference type="EMBL" id="RIB22034.1"/>
    </source>
</evidence>
<dbReference type="Proteomes" id="UP000266673">
    <property type="component" value="Unassembled WGS sequence"/>
</dbReference>
<feature type="compositionally biased region" description="Polar residues" evidence="2">
    <location>
        <begin position="209"/>
        <end position="236"/>
    </location>
</feature>
<evidence type="ECO:0000256" key="2">
    <source>
        <dbReference type="SAM" id="MobiDB-lite"/>
    </source>
</evidence>
<feature type="compositionally biased region" description="Basic and acidic residues" evidence="2">
    <location>
        <begin position="168"/>
        <end position="181"/>
    </location>
</feature>
<proteinExistence type="predicted"/>
<keyword evidence="4" id="KW-1185">Reference proteome</keyword>
<dbReference type="AlphaFoldDB" id="A0A397VHV5"/>
<keyword evidence="1" id="KW-0175">Coiled coil</keyword>
<feature type="region of interest" description="Disordered" evidence="2">
    <location>
        <begin position="333"/>
        <end position="360"/>
    </location>
</feature>
<feature type="coiled-coil region" evidence="1">
    <location>
        <begin position="74"/>
        <end position="111"/>
    </location>
</feature>
<protein>
    <submittedName>
        <fullName evidence="3">Uncharacterized protein</fullName>
    </submittedName>
</protein>
<feature type="compositionally biased region" description="Polar residues" evidence="2">
    <location>
        <begin position="349"/>
        <end position="360"/>
    </location>
</feature>
<feature type="region of interest" description="Disordered" evidence="2">
    <location>
        <begin position="145"/>
        <end position="236"/>
    </location>
</feature>
<comment type="caution">
    <text evidence="3">The sequence shown here is derived from an EMBL/GenBank/DDBJ whole genome shotgun (WGS) entry which is preliminary data.</text>
</comment>
<gene>
    <name evidence="3" type="ORF">C2G38_2174931</name>
</gene>
<organism evidence="3 4">
    <name type="scientific">Gigaspora rosea</name>
    <dbReference type="NCBI Taxonomy" id="44941"/>
    <lineage>
        <taxon>Eukaryota</taxon>
        <taxon>Fungi</taxon>
        <taxon>Fungi incertae sedis</taxon>
        <taxon>Mucoromycota</taxon>
        <taxon>Glomeromycotina</taxon>
        <taxon>Glomeromycetes</taxon>
        <taxon>Diversisporales</taxon>
        <taxon>Gigasporaceae</taxon>
        <taxon>Gigaspora</taxon>
    </lineage>
</organism>
<feature type="compositionally biased region" description="Polar residues" evidence="2">
    <location>
        <begin position="145"/>
        <end position="155"/>
    </location>
</feature>
<dbReference type="OrthoDB" id="2382575at2759"/>